<organism evidence="7 8">
    <name type="scientific">Thermospira aquatica</name>
    <dbReference type="NCBI Taxonomy" id="2828656"/>
    <lineage>
        <taxon>Bacteria</taxon>
        <taxon>Pseudomonadati</taxon>
        <taxon>Spirochaetota</taxon>
        <taxon>Spirochaetia</taxon>
        <taxon>Brevinematales</taxon>
        <taxon>Thermospiraceae</taxon>
        <taxon>Thermospira</taxon>
    </lineage>
</organism>
<keyword evidence="3 5" id="KW-1133">Transmembrane helix</keyword>
<evidence type="ECO:0000259" key="6">
    <source>
        <dbReference type="Pfam" id="PF00999"/>
    </source>
</evidence>
<protein>
    <submittedName>
        <fullName evidence="7">Cation:proton antiporter</fullName>
    </submittedName>
</protein>
<name>A0AAX3BF79_9SPIR</name>
<dbReference type="GO" id="GO:1902600">
    <property type="term" value="P:proton transmembrane transport"/>
    <property type="evidence" value="ECO:0007669"/>
    <property type="project" value="InterPro"/>
</dbReference>
<feature type="transmembrane region" description="Helical" evidence="5">
    <location>
        <begin position="92"/>
        <end position="113"/>
    </location>
</feature>
<dbReference type="InterPro" id="IPR038770">
    <property type="entry name" value="Na+/solute_symporter_sf"/>
</dbReference>
<evidence type="ECO:0000256" key="5">
    <source>
        <dbReference type="SAM" id="Phobius"/>
    </source>
</evidence>
<proteinExistence type="predicted"/>
<feature type="transmembrane region" description="Helical" evidence="5">
    <location>
        <begin position="251"/>
        <end position="268"/>
    </location>
</feature>
<dbReference type="KEGG" id="taqu:KDW03_04110"/>
<feature type="transmembrane region" description="Helical" evidence="5">
    <location>
        <begin position="340"/>
        <end position="365"/>
    </location>
</feature>
<dbReference type="PANTHER" id="PTHR31102">
    <property type="match status" value="1"/>
</dbReference>
<gene>
    <name evidence="7" type="ORF">KDW03_04110</name>
</gene>
<dbReference type="GO" id="GO:0016020">
    <property type="term" value="C:membrane"/>
    <property type="evidence" value="ECO:0007669"/>
    <property type="project" value="UniProtKB-SubCell"/>
</dbReference>
<dbReference type="InterPro" id="IPR006153">
    <property type="entry name" value="Cation/H_exchanger_TM"/>
</dbReference>
<sequence>MLNILIVSIMIGGWGFGRLFRYVKLPSAVGMLVWGILFGIIIRKGWFGEILNGYGLVLLKQIEPFLKSLALVVILLRGGLGISREALNRHGWTAFFLSWLPALFEMGGLTLLLHFGMGFSWQVALLTAAILSAVSLAVVVPAMLELKQSGIGKKKDIPTLVLAASSLDNVVAVTMFSLVLQFISGNNQDITRALWVFPWSIGMGIILGGIVGWGLSLFFEKNYTKIRATEKAIIILMFSLMAIQVGDILHVSSLVTIVMIGFILLERSPKVAHEIARKMNVLWVAAEIILFVLVGMAVDINKVFSLGLAGIGIIFGGLAFRSLGVVIATARTHASWKEKLFCIIAYLPKATVQAALGSVPLAYGIVGGETILALAVAAIVITAPLGAYLVERFSVPLLHVDLGEKGGR</sequence>
<evidence type="ECO:0000313" key="7">
    <source>
        <dbReference type="EMBL" id="URA10994.1"/>
    </source>
</evidence>
<evidence type="ECO:0000256" key="2">
    <source>
        <dbReference type="ARBA" id="ARBA00022692"/>
    </source>
</evidence>
<evidence type="ECO:0000256" key="1">
    <source>
        <dbReference type="ARBA" id="ARBA00004141"/>
    </source>
</evidence>
<keyword evidence="4 5" id="KW-0472">Membrane</keyword>
<feature type="transmembrane region" description="Helical" evidence="5">
    <location>
        <begin position="119"/>
        <end position="140"/>
    </location>
</feature>
<dbReference type="Gene3D" id="1.20.1530.20">
    <property type="match status" value="1"/>
</dbReference>
<evidence type="ECO:0000256" key="3">
    <source>
        <dbReference type="ARBA" id="ARBA00022989"/>
    </source>
</evidence>
<evidence type="ECO:0000256" key="4">
    <source>
        <dbReference type="ARBA" id="ARBA00023136"/>
    </source>
</evidence>
<reference evidence="7" key="1">
    <citation type="submission" date="2021-04" db="EMBL/GenBank/DDBJ databases">
        <authorList>
            <person name="Postec A."/>
        </authorList>
    </citation>
    <scope>NUCLEOTIDE SEQUENCE</scope>
    <source>
        <strain evidence="7">F1F22</strain>
    </source>
</reference>
<evidence type="ECO:0000313" key="8">
    <source>
        <dbReference type="Proteomes" id="UP001056539"/>
    </source>
</evidence>
<keyword evidence="8" id="KW-1185">Reference proteome</keyword>
<dbReference type="EMBL" id="CP073355">
    <property type="protein sequence ID" value="URA10994.1"/>
    <property type="molecule type" value="Genomic_DNA"/>
</dbReference>
<dbReference type="Proteomes" id="UP001056539">
    <property type="component" value="Chromosome"/>
</dbReference>
<feature type="transmembrane region" description="Helical" evidence="5">
    <location>
        <begin position="21"/>
        <end position="42"/>
    </location>
</feature>
<feature type="transmembrane region" description="Helical" evidence="5">
    <location>
        <begin position="304"/>
        <end position="328"/>
    </location>
</feature>
<dbReference type="PANTHER" id="PTHR31102:SF1">
    <property type="entry name" value="CATION_H+ EXCHANGER DOMAIN-CONTAINING PROTEIN"/>
    <property type="match status" value="1"/>
</dbReference>
<feature type="transmembrane region" description="Helical" evidence="5">
    <location>
        <begin position="195"/>
        <end position="216"/>
    </location>
</feature>
<accession>A0AAX3BF79</accession>
<feature type="transmembrane region" description="Helical" evidence="5">
    <location>
        <begin position="280"/>
        <end position="298"/>
    </location>
</feature>
<dbReference type="AlphaFoldDB" id="A0AAX3BF79"/>
<comment type="subcellular location">
    <subcellularLocation>
        <location evidence="1">Membrane</location>
        <topology evidence="1">Multi-pass membrane protein</topology>
    </subcellularLocation>
</comment>
<feature type="domain" description="Cation/H+ exchanger transmembrane" evidence="6">
    <location>
        <begin position="7"/>
        <end position="386"/>
    </location>
</feature>
<dbReference type="GO" id="GO:0015297">
    <property type="term" value="F:antiporter activity"/>
    <property type="evidence" value="ECO:0007669"/>
    <property type="project" value="InterPro"/>
</dbReference>
<keyword evidence="2 5" id="KW-0812">Transmembrane</keyword>
<feature type="transmembrane region" description="Helical" evidence="5">
    <location>
        <begin position="371"/>
        <end position="390"/>
    </location>
</feature>
<feature type="transmembrane region" description="Helical" evidence="5">
    <location>
        <begin position="160"/>
        <end position="183"/>
    </location>
</feature>
<feature type="transmembrane region" description="Helical" evidence="5">
    <location>
        <begin position="62"/>
        <end position="80"/>
    </location>
</feature>
<reference evidence="7" key="2">
    <citation type="submission" date="2022-06" db="EMBL/GenBank/DDBJ databases">
        <title>Thermospira aquatica gen. nov., sp. nov.</title>
        <authorList>
            <person name="Ben Ali Gam Z."/>
            <person name="Labat M."/>
        </authorList>
    </citation>
    <scope>NUCLEOTIDE SEQUENCE</scope>
    <source>
        <strain evidence="7">F1F22</strain>
    </source>
</reference>
<dbReference type="Pfam" id="PF00999">
    <property type="entry name" value="Na_H_Exchanger"/>
    <property type="match status" value="1"/>
</dbReference>
<dbReference type="InterPro" id="IPR051843">
    <property type="entry name" value="CPA1_transporter"/>
</dbReference>
<dbReference type="RefSeq" id="WP_271436125.1">
    <property type="nucleotide sequence ID" value="NZ_CP073355.1"/>
</dbReference>